<keyword evidence="1" id="KW-0472">Membrane</keyword>
<name>A0A5B7EGL8_PORTR</name>
<evidence type="ECO:0000313" key="3">
    <source>
        <dbReference type="Proteomes" id="UP000324222"/>
    </source>
</evidence>
<gene>
    <name evidence="2" type="ORF">E2C01_025871</name>
</gene>
<dbReference type="AlphaFoldDB" id="A0A5B7EGL8"/>
<sequence length="76" mass="8918">MELPIWQSCEQFDVNRFTIQPNTYHVVPELIVKEVSCHMSWEKVEQDAAIAFLQSIHVLLLLGSLVWYKLVQLSFQ</sequence>
<organism evidence="2 3">
    <name type="scientific">Portunus trituberculatus</name>
    <name type="common">Swimming crab</name>
    <name type="synonym">Neptunus trituberculatus</name>
    <dbReference type="NCBI Taxonomy" id="210409"/>
    <lineage>
        <taxon>Eukaryota</taxon>
        <taxon>Metazoa</taxon>
        <taxon>Ecdysozoa</taxon>
        <taxon>Arthropoda</taxon>
        <taxon>Crustacea</taxon>
        <taxon>Multicrustacea</taxon>
        <taxon>Malacostraca</taxon>
        <taxon>Eumalacostraca</taxon>
        <taxon>Eucarida</taxon>
        <taxon>Decapoda</taxon>
        <taxon>Pleocyemata</taxon>
        <taxon>Brachyura</taxon>
        <taxon>Eubrachyura</taxon>
        <taxon>Portunoidea</taxon>
        <taxon>Portunidae</taxon>
        <taxon>Portuninae</taxon>
        <taxon>Portunus</taxon>
    </lineage>
</organism>
<keyword evidence="1" id="KW-1133">Transmembrane helix</keyword>
<proteinExistence type="predicted"/>
<reference evidence="2 3" key="1">
    <citation type="submission" date="2019-05" db="EMBL/GenBank/DDBJ databases">
        <title>Another draft genome of Portunus trituberculatus and its Hox gene families provides insights of decapod evolution.</title>
        <authorList>
            <person name="Jeong J.-H."/>
            <person name="Song I."/>
            <person name="Kim S."/>
            <person name="Choi T."/>
            <person name="Kim D."/>
            <person name="Ryu S."/>
            <person name="Kim W."/>
        </authorList>
    </citation>
    <scope>NUCLEOTIDE SEQUENCE [LARGE SCALE GENOMIC DNA]</scope>
    <source>
        <tissue evidence="2">Muscle</tissue>
    </source>
</reference>
<protein>
    <submittedName>
        <fullName evidence="2">Uncharacterized protein</fullName>
    </submittedName>
</protein>
<keyword evidence="1" id="KW-0812">Transmembrane</keyword>
<dbReference type="Proteomes" id="UP000324222">
    <property type="component" value="Unassembled WGS sequence"/>
</dbReference>
<accession>A0A5B7EGL8</accession>
<comment type="caution">
    <text evidence="2">The sequence shown here is derived from an EMBL/GenBank/DDBJ whole genome shotgun (WGS) entry which is preliminary data.</text>
</comment>
<evidence type="ECO:0000313" key="2">
    <source>
        <dbReference type="EMBL" id="MPC32558.1"/>
    </source>
</evidence>
<dbReference type="EMBL" id="VSRR010002650">
    <property type="protein sequence ID" value="MPC32558.1"/>
    <property type="molecule type" value="Genomic_DNA"/>
</dbReference>
<feature type="transmembrane region" description="Helical" evidence="1">
    <location>
        <begin position="48"/>
        <end position="68"/>
    </location>
</feature>
<evidence type="ECO:0000256" key="1">
    <source>
        <dbReference type="SAM" id="Phobius"/>
    </source>
</evidence>
<keyword evidence="3" id="KW-1185">Reference proteome</keyword>